<keyword evidence="7 8" id="KW-0998">Cell outer membrane</keyword>
<evidence type="ECO:0000256" key="7">
    <source>
        <dbReference type="ARBA" id="ARBA00023237"/>
    </source>
</evidence>
<dbReference type="SUPFAM" id="SSF56935">
    <property type="entry name" value="Porins"/>
    <property type="match status" value="1"/>
</dbReference>
<protein>
    <submittedName>
        <fullName evidence="11">TonB-linked outer membrane protein, SusC/RagA family</fullName>
    </submittedName>
</protein>
<organism evidence="11 12">
    <name type="scientific">Mucilaginibacter gossypii</name>
    <dbReference type="NCBI Taxonomy" id="551996"/>
    <lineage>
        <taxon>Bacteria</taxon>
        <taxon>Pseudomonadati</taxon>
        <taxon>Bacteroidota</taxon>
        <taxon>Sphingobacteriia</taxon>
        <taxon>Sphingobacteriales</taxon>
        <taxon>Sphingobacteriaceae</taxon>
        <taxon>Mucilaginibacter</taxon>
    </lineage>
</organism>
<evidence type="ECO:0000256" key="1">
    <source>
        <dbReference type="ARBA" id="ARBA00004571"/>
    </source>
</evidence>
<dbReference type="InterPro" id="IPR036942">
    <property type="entry name" value="Beta-barrel_TonB_sf"/>
</dbReference>
<evidence type="ECO:0000256" key="5">
    <source>
        <dbReference type="ARBA" id="ARBA00023077"/>
    </source>
</evidence>
<evidence type="ECO:0000256" key="8">
    <source>
        <dbReference type="PROSITE-ProRule" id="PRU01360"/>
    </source>
</evidence>
<evidence type="ECO:0000256" key="2">
    <source>
        <dbReference type="ARBA" id="ARBA00022448"/>
    </source>
</evidence>
<dbReference type="InterPro" id="IPR000531">
    <property type="entry name" value="Beta-barrel_TonB"/>
</dbReference>
<keyword evidence="2 8" id="KW-0813">Transport</keyword>
<dbReference type="PROSITE" id="PS52016">
    <property type="entry name" value="TONB_DEPENDENT_REC_3"/>
    <property type="match status" value="1"/>
</dbReference>
<dbReference type="Pfam" id="PF00593">
    <property type="entry name" value="TonB_dep_Rec_b-barrel"/>
    <property type="match status" value="1"/>
</dbReference>
<dbReference type="InterPro" id="IPR023996">
    <property type="entry name" value="TonB-dep_OMP_SusC/RagA"/>
</dbReference>
<dbReference type="InterPro" id="IPR039426">
    <property type="entry name" value="TonB-dep_rcpt-like"/>
</dbReference>
<name>A0A1G7NJ89_9SPHI</name>
<dbReference type="AlphaFoldDB" id="A0A1G7NJ89"/>
<dbReference type="NCBIfam" id="TIGR04056">
    <property type="entry name" value="OMP_RagA_SusC"/>
    <property type="match status" value="1"/>
</dbReference>
<keyword evidence="6 8" id="KW-0472">Membrane</keyword>
<proteinExistence type="inferred from homology"/>
<dbReference type="EMBL" id="FNCG01000001">
    <property type="protein sequence ID" value="SDF73330.1"/>
    <property type="molecule type" value="Genomic_DNA"/>
</dbReference>
<keyword evidence="4 8" id="KW-0812">Transmembrane</keyword>
<keyword evidence="5" id="KW-0798">TonB box</keyword>
<dbReference type="Gene3D" id="2.170.130.10">
    <property type="entry name" value="TonB-dependent receptor, plug domain"/>
    <property type="match status" value="1"/>
</dbReference>
<evidence type="ECO:0000259" key="10">
    <source>
        <dbReference type="Pfam" id="PF00593"/>
    </source>
</evidence>
<dbReference type="GO" id="GO:0009279">
    <property type="term" value="C:cell outer membrane"/>
    <property type="evidence" value="ECO:0007669"/>
    <property type="project" value="UniProtKB-SubCell"/>
</dbReference>
<keyword evidence="12" id="KW-1185">Reference proteome</keyword>
<gene>
    <name evidence="11" type="ORF">SAMN05192573_101244</name>
</gene>
<accession>A0A1G7NJ89</accession>
<sequence length="1079" mass="118222">MKKLLLASWCLFMLFFSVVHAQNKTVTGRVTSKDDGLPLPGVSVRVVGTTLGTQTNADGKFSLSVPASAKSLGFSFIGFTSQTVEITSTPLDVKLTSSANKLSEVVITGAYGTKQSSRSASYAAQVVKSDALNTIRQPNVNNALAGKVAGVQVRSQSAAALGRNTNIRLRGATGFGSGNNPLYVVDGTIMPNADDLSNDDIDNISILNGPAASAQFGSQGAYGAIVISTKKGKKTKGVGVELNLGANFDKAYILPNYQNSYGGGASADFIQYHWKDGDPEGWKALDGKYYPDYTDDSSWGPKMVGQEYIPWYAWAAGTKYSFKTAKWTPQPDNAKDFFRTGVSLNNSVAFTKAADDYNIRMSYNNQHTTGIVPETWLNKNNFTLNANYDLNKHLTAGASINFSGTQLHGQISDAYASASSGSFNSWFHRDLDMGIMKELQDLKSPDGTYVSWNHQNPNSYDPSNPGSFYAGNYWYNPYLWQKQWQNLNTRDRLYGNIYLQYKINNDLSFKVTYRRNQTNTWNEGKISSEIQASGTQTGQKAGYGTSTSYSNRENYETLLNYDKQIKDFHLNVNAGSDFYNWSYKDNGANTNNGLSVPDLYTLANSVDPISASNTRIQEQYRAVFAKASANYKRIVYADATLRNDWFSTISTINNANSVLSKSFGGSFVFSEVLPEFKDWLNYGKVRGSWGQVPLALGNSTETFGAYRNNTLYGIAPNKWNGALLQGGPTQFVDPALHGTTTTSKEIGLDLGFFNDRLTFGATYWAADDKDLPLGLAVNAASGVSSILTNVGLIKRRGLEITASGTPIRLPNFSWTINANFAQLLDNTVVEISNKYGVDRVQVAGVWGTDMPYLINQKGKWWGQIYGNGIKRNAAGVPILTSSGAYINDPNVYFGSALPKYTGGIQNTFTLFKEFVLSANIDYQFGGKFASLSNRWGQYSGLTANTAALNDKGMSVRDPVADGGGVKVTGVDADNKAVTYYVDAKSYYQGLTNNKTYDPYIYDLTFIKLREVAVGYNLPIKRWGLGNVFQSARIDLTGRNLLLIYAKSKDFDPSEITATEGETAQYPGTRGFGFNLKVTF</sequence>
<evidence type="ECO:0000256" key="6">
    <source>
        <dbReference type="ARBA" id="ARBA00023136"/>
    </source>
</evidence>
<evidence type="ECO:0000256" key="9">
    <source>
        <dbReference type="SAM" id="SignalP"/>
    </source>
</evidence>
<dbReference type="Gene3D" id="2.40.170.20">
    <property type="entry name" value="TonB-dependent receptor, beta-barrel domain"/>
    <property type="match status" value="1"/>
</dbReference>
<keyword evidence="3 8" id="KW-1134">Transmembrane beta strand</keyword>
<feature type="signal peptide" evidence="9">
    <location>
        <begin position="1"/>
        <end position="21"/>
    </location>
</feature>
<dbReference type="RefSeq" id="WP_091162465.1">
    <property type="nucleotide sequence ID" value="NZ_CP071878.2"/>
</dbReference>
<keyword evidence="9" id="KW-0732">Signal</keyword>
<evidence type="ECO:0000313" key="11">
    <source>
        <dbReference type="EMBL" id="SDF73330.1"/>
    </source>
</evidence>
<dbReference type="Pfam" id="PF13715">
    <property type="entry name" value="CarbopepD_reg_2"/>
    <property type="match status" value="1"/>
</dbReference>
<dbReference type="Proteomes" id="UP000199705">
    <property type="component" value="Unassembled WGS sequence"/>
</dbReference>
<evidence type="ECO:0000313" key="12">
    <source>
        <dbReference type="Proteomes" id="UP000199705"/>
    </source>
</evidence>
<reference evidence="12" key="1">
    <citation type="submission" date="2016-10" db="EMBL/GenBank/DDBJ databases">
        <authorList>
            <person name="Varghese N."/>
            <person name="Submissions S."/>
        </authorList>
    </citation>
    <scope>NUCLEOTIDE SEQUENCE [LARGE SCALE GENOMIC DNA]</scope>
    <source>
        <strain evidence="12">Gh-67</strain>
    </source>
</reference>
<dbReference type="InterPro" id="IPR037066">
    <property type="entry name" value="Plug_dom_sf"/>
</dbReference>
<dbReference type="InterPro" id="IPR008969">
    <property type="entry name" value="CarboxyPept-like_regulatory"/>
</dbReference>
<feature type="chain" id="PRO_5011741283" evidence="9">
    <location>
        <begin position="22"/>
        <end position="1079"/>
    </location>
</feature>
<dbReference type="STRING" id="551996.SAMN05192573_101244"/>
<dbReference type="SUPFAM" id="SSF49464">
    <property type="entry name" value="Carboxypeptidase regulatory domain-like"/>
    <property type="match status" value="1"/>
</dbReference>
<feature type="domain" description="TonB-dependent receptor-like beta-barrel" evidence="10">
    <location>
        <begin position="446"/>
        <end position="900"/>
    </location>
</feature>
<comment type="similarity">
    <text evidence="8">Belongs to the TonB-dependent receptor family.</text>
</comment>
<dbReference type="Gene3D" id="2.60.40.1120">
    <property type="entry name" value="Carboxypeptidase-like, regulatory domain"/>
    <property type="match status" value="1"/>
</dbReference>
<evidence type="ECO:0000256" key="4">
    <source>
        <dbReference type="ARBA" id="ARBA00022692"/>
    </source>
</evidence>
<evidence type="ECO:0000256" key="3">
    <source>
        <dbReference type="ARBA" id="ARBA00022452"/>
    </source>
</evidence>
<comment type="subcellular location">
    <subcellularLocation>
        <location evidence="1 8">Cell outer membrane</location>
        <topology evidence="1 8">Multi-pass membrane protein</topology>
    </subcellularLocation>
</comment>